<sequence>MTRRDLLLSILAAANGQPYEPVQIQKATFLVLTNLPWLVDEGPAFAFEPYDYGPFDRAVYAEAEQLARDGLAVVRPSPSGRWKTYAASDAGVARGREAMAGLAPEFAHYVDDIARWVRAQDFGTLVRSIYEAYPGMRANSVFVDHRR</sequence>
<gene>
    <name evidence="1" type="ORF">EU555_26010</name>
</gene>
<dbReference type="Proteomes" id="UP000297535">
    <property type="component" value="Unassembled WGS sequence"/>
</dbReference>
<comment type="caution">
    <text evidence="1">The sequence shown here is derived from an EMBL/GenBank/DDBJ whole genome shotgun (WGS) entry which is preliminary data.</text>
</comment>
<dbReference type="OrthoDB" id="283036at2"/>
<proteinExistence type="predicted"/>
<name>A0A4Z0NJF2_9HYPH</name>
<dbReference type="EMBL" id="SRLB01000024">
    <property type="protein sequence ID" value="TGD95861.1"/>
    <property type="molecule type" value="Genomic_DNA"/>
</dbReference>
<reference evidence="1 2" key="1">
    <citation type="submission" date="2019-04" db="EMBL/GenBank/DDBJ databases">
        <authorList>
            <person name="Feng G."/>
            <person name="Zhu H."/>
        </authorList>
    </citation>
    <scope>NUCLEOTIDE SEQUENCE [LARGE SCALE GENOMIC DNA]</scope>
    <source>
        <strain evidence="1 2">6HR-1</strain>
    </source>
</reference>
<keyword evidence="2" id="KW-1185">Reference proteome</keyword>
<evidence type="ECO:0000313" key="2">
    <source>
        <dbReference type="Proteomes" id="UP000297535"/>
    </source>
</evidence>
<evidence type="ECO:0008006" key="3">
    <source>
        <dbReference type="Google" id="ProtNLM"/>
    </source>
</evidence>
<organism evidence="1 2">
    <name type="scientific">Methylobacterium nonmethylotrophicum</name>
    <dbReference type="NCBI Taxonomy" id="1141884"/>
    <lineage>
        <taxon>Bacteria</taxon>
        <taxon>Pseudomonadati</taxon>
        <taxon>Pseudomonadota</taxon>
        <taxon>Alphaproteobacteria</taxon>
        <taxon>Hyphomicrobiales</taxon>
        <taxon>Methylobacteriaceae</taxon>
        <taxon>Methylobacterium</taxon>
    </lineage>
</organism>
<protein>
    <recommendedName>
        <fullName evidence="3">Antitoxin SocA-like Panacea domain-containing protein</fullName>
    </recommendedName>
</protein>
<dbReference type="RefSeq" id="WP_135418271.1">
    <property type="nucleotide sequence ID" value="NZ_SRLB01000024.1"/>
</dbReference>
<accession>A0A4Z0NJF2</accession>
<evidence type="ECO:0000313" key="1">
    <source>
        <dbReference type="EMBL" id="TGD95861.1"/>
    </source>
</evidence>
<dbReference type="AlphaFoldDB" id="A0A4Z0NJF2"/>